<feature type="region of interest" description="Disordered" evidence="3">
    <location>
        <begin position="391"/>
        <end position="414"/>
    </location>
</feature>
<dbReference type="AlphaFoldDB" id="A0ABD3MHN8"/>
<name>A0ABD3MHN8_9STRA</name>
<feature type="region of interest" description="Disordered" evidence="3">
    <location>
        <begin position="819"/>
        <end position="838"/>
    </location>
</feature>
<dbReference type="PANTHER" id="PTHR13255:SF0">
    <property type="entry name" value="ATAXIN-10"/>
    <property type="match status" value="1"/>
</dbReference>
<dbReference type="Proteomes" id="UP001530293">
    <property type="component" value="Unassembled WGS sequence"/>
</dbReference>
<protein>
    <recommendedName>
        <fullName evidence="4">Ataxin-10 domain-containing protein</fullName>
    </recommendedName>
</protein>
<keyword evidence="1" id="KW-0132">Cell division</keyword>
<dbReference type="EMBL" id="JALLBG020000128">
    <property type="protein sequence ID" value="KAL3763107.1"/>
    <property type="molecule type" value="Genomic_DNA"/>
</dbReference>
<accession>A0ABD3MHN8</accession>
<evidence type="ECO:0000313" key="5">
    <source>
        <dbReference type="EMBL" id="KAL3763107.1"/>
    </source>
</evidence>
<evidence type="ECO:0000313" key="6">
    <source>
        <dbReference type="Proteomes" id="UP001530293"/>
    </source>
</evidence>
<dbReference type="InterPro" id="IPR019156">
    <property type="entry name" value="Ataxin-10_domain"/>
</dbReference>
<keyword evidence="2" id="KW-0131">Cell cycle</keyword>
<evidence type="ECO:0000256" key="3">
    <source>
        <dbReference type="SAM" id="MobiDB-lite"/>
    </source>
</evidence>
<dbReference type="GO" id="GO:0051301">
    <property type="term" value="P:cell division"/>
    <property type="evidence" value="ECO:0007669"/>
    <property type="project" value="UniProtKB-KW"/>
</dbReference>
<evidence type="ECO:0000256" key="2">
    <source>
        <dbReference type="ARBA" id="ARBA00023306"/>
    </source>
</evidence>
<feature type="domain" description="Ataxin-10" evidence="4">
    <location>
        <begin position="740"/>
        <end position="820"/>
    </location>
</feature>
<feature type="compositionally biased region" description="Polar residues" evidence="3">
    <location>
        <begin position="822"/>
        <end position="838"/>
    </location>
</feature>
<reference evidence="5 6" key="1">
    <citation type="submission" date="2024-10" db="EMBL/GenBank/DDBJ databases">
        <title>Updated reference genomes for cyclostephanoid diatoms.</title>
        <authorList>
            <person name="Roberts W.R."/>
            <person name="Alverson A.J."/>
        </authorList>
    </citation>
    <scope>NUCLEOTIDE SEQUENCE [LARGE SCALE GENOMIC DNA]</scope>
    <source>
        <strain evidence="5 6">AJA232-27</strain>
    </source>
</reference>
<gene>
    <name evidence="5" type="ORF">ACHAWU_004993</name>
</gene>
<dbReference type="PANTHER" id="PTHR13255">
    <property type="entry name" value="ATAXIN-10"/>
    <property type="match status" value="1"/>
</dbReference>
<evidence type="ECO:0000256" key="1">
    <source>
        <dbReference type="ARBA" id="ARBA00022618"/>
    </source>
</evidence>
<sequence length="838" mass="92339">MGDVDASDRSGRLSSVVFPEDCEFFDEIDDLYPCSNEDDDDELVADPTLFNLPRPSCSCRYTRISLHIKKDDFMPPVDWSSLLKSCRLAKNGFRDSYSEQMVVTNMFMSNLAPLTAALSSYAIKCCCNQTNSNESFRSLNEIKACATEAKRALRFAISCLTPTSFEVNGAGQEPVQNSSHTLNGEVIYNITRPYRQNLQMVAVGGSISELYPSTGDDETNQQWEVHHHDLHILLVTIIFADRPCHSFLGEQSLASESSEDAEILISIEEEHRKVRVLAARLLCNIVTDNHLAAGIMLRDLPLSPALDLVENRIAVSVIGSTVNNEIVDDDMIFWSDLVNATAKVGADNTKRDGKSSFSYGHQSEDREALAAVAAALHNLLTSLEGSSSFAEQHREAPLRVGASNGNSSEDKVERRPMVPSNMAFEIASDGILLNSLLRHILPAKSVLQSHIEREGANPSRPKFIPPVSTEEENISDSATEWISFILERLASRGLFLNMLRSVGGKKSNAVTPEQVVLVSCIRQAVDDYHHALTSTSETKQTVQRRSSSGIKMSTSAHPLWGRADAGANQASYSRIAVPVLLSLANEIEGFRLKLNSLRQDRSLAMYDGEDDCTTHIIDDLSDILAQSLGDYDALTSIGKEDFIADARSVLGRETSLISSCCKELGRILDVALARNAGRKAREMQLDSQEQRTAIMSVRLLANIIYQCRYNQDLLRMTPVPVLDVEMANTNWASSNAAQSTNDIPTERTGLHVLLSATTLAPACFTLREWCIVAIRNAVEENAANTETIRSLEANQALNDTPELRRMGIKIDIDAKGKVHMSRGSQSSYPQDSDQVSWA</sequence>
<proteinExistence type="predicted"/>
<comment type="caution">
    <text evidence="5">The sequence shown here is derived from an EMBL/GenBank/DDBJ whole genome shotgun (WGS) entry which is preliminary data.</text>
</comment>
<dbReference type="InterPro" id="IPR051374">
    <property type="entry name" value="Ataxin-10/CTR86_families"/>
</dbReference>
<organism evidence="5 6">
    <name type="scientific">Discostella pseudostelligera</name>
    <dbReference type="NCBI Taxonomy" id="259834"/>
    <lineage>
        <taxon>Eukaryota</taxon>
        <taxon>Sar</taxon>
        <taxon>Stramenopiles</taxon>
        <taxon>Ochrophyta</taxon>
        <taxon>Bacillariophyta</taxon>
        <taxon>Coscinodiscophyceae</taxon>
        <taxon>Thalassiosirophycidae</taxon>
        <taxon>Stephanodiscales</taxon>
        <taxon>Stephanodiscaceae</taxon>
        <taxon>Discostella</taxon>
    </lineage>
</organism>
<keyword evidence="6" id="KW-1185">Reference proteome</keyword>
<evidence type="ECO:0000259" key="4">
    <source>
        <dbReference type="Pfam" id="PF09759"/>
    </source>
</evidence>
<dbReference type="Pfam" id="PF09759">
    <property type="entry name" value="Atx10homo_assoc"/>
    <property type="match status" value="1"/>
</dbReference>